<keyword evidence="4 14" id="KW-0560">Oxidoreductase</keyword>
<keyword evidence="3" id="KW-0028">Amino-acid biosynthesis</keyword>
<keyword evidence="15" id="KW-1185">Reference proteome</keyword>
<dbReference type="GO" id="GO:0009073">
    <property type="term" value="P:aromatic amino acid family biosynthetic process"/>
    <property type="evidence" value="ECO:0007669"/>
    <property type="project" value="UniProtKB-KW"/>
</dbReference>
<evidence type="ECO:0000313" key="14">
    <source>
        <dbReference type="EMBL" id="MBO2988422.1"/>
    </source>
</evidence>
<dbReference type="GO" id="GO:0008652">
    <property type="term" value="P:amino acid biosynthetic process"/>
    <property type="evidence" value="ECO:0007669"/>
    <property type="project" value="UniProtKB-KW"/>
</dbReference>
<keyword evidence="5" id="KW-0057">Aromatic amino acid biosynthesis</keyword>
<dbReference type="SUPFAM" id="SSF51735">
    <property type="entry name" value="NAD(P)-binding Rossmann-fold domains"/>
    <property type="match status" value="1"/>
</dbReference>
<dbReference type="InterPro" id="IPR006151">
    <property type="entry name" value="Shikm_DH/Glu-tRNA_Rdtase"/>
</dbReference>
<evidence type="ECO:0000256" key="9">
    <source>
        <dbReference type="ARBA" id="ARBA00060613"/>
    </source>
</evidence>
<dbReference type="FunFam" id="3.40.50.720:FF:000086">
    <property type="entry name" value="Quinate/shikimate dehydrogenase"/>
    <property type="match status" value="1"/>
</dbReference>
<dbReference type="GO" id="GO:0030266">
    <property type="term" value="F:quinate 3-dehydrogenase (NAD+) activity"/>
    <property type="evidence" value="ECO:0007669"/>
    <property type="project" value="UniProtKB-EC"/>
</dbReference>
<feature type="domain" description="Shikimate dehydrogenase substrate binding N-terminal" evidence="13">
    <location>
        <begin position="11"/>
        <end position="98"/>
    </location>
</feature>
<accession>A0A939TQ00</accession>
<evidence type="ECO:0000256" key="1">
    <source>
        <dbReference type="ARBA" id="ARBA00004871"/>
    </source>
</evidence>
<proteinExistence type="predicted"/>
<dbReference type="GO" id="GO:0004764">
    <property type="term" value="F:shikimate 3-dehydrogenase (NADP+) activity"/>
    <property type="evidence" value="ECO:0007669"/>
    <property type="project" value="UniProtKB-EC"/>
</dbReference>
<evidence type="ECO:0000256" key="10">
    <source>
        <dbReference type="ARBA" id="ARBA00066605"/>
    </source>
</evidence>
<dbReference type="Proteomes" id="UP000668403">
    <property type="component" value="Unassembled WGS sequence"/>
</dbReference>
<evidence type="ECO:0000256" key="5">
    <source>
        <dbReference type="ARBA" id="ARBA00023141"/>
    </source>
</evidence>
<dbReference type="EC" id="1.1.1.25" evidence="2"/>
<dbReference type="GO" id="GO:0050661">
    <property type="term" value="F:NADP binding"/>
    <property type="evidence" value="ECO:0007669"/>
    <property type="project" value="TreeGrafter"/>
</dbReference>
<dbReference type="InterPro" id="IPR022893">
    <property type="entry name" value="Shikimate_DH_fam"/>
</dbReference>
<dbReference type="GO" id="GO:0009423">
    <property type="term" value="P:chorismate biosynthetic process"/>
    <property type="evidence" value="ECO:0007669"/>
    <property type="project" value="TreeGrafter"/>
</dbReference>
<dbReference type="InterPro" id="IPR013708">
    <property type="entry name" value="Shikimate_DH-bd_N"/>
</dbReference>
<comment type="pathway">
    <text evidence="1">Metabolic intermediate biosynthesis; chorismate biosynthesis; chorismate from D-erythrose 4-phosphate and phosphoenolpyruvate: step 4/7.</text>
</comment>
<dbReference type="NCBIfam" id="NF009201">
    <property type="entry name" value="PRK12549.1"/>
    <property type="match status" value="1"/>
</dbReference>
<name>A0A939TQ00_9MICO</name>
<evidence type="ECO:0000256" key="6">
    <source>
        <dbReference type="ARBA" id="ARBA00049442"/>
    </source>
</evidence>
<comment type="catalytic activity">
    <reaction evidence="7">
        <text>L-quinate + NAD(+) = 3-dehydroquinate + NADH + H(+)</text>
        <dbReference type="Rhea" id="RHEA:22364"/>
        <dbReference type="ChEBI" id="CHEBI:15378"/>
        <dbReference type="ChEBI" id="CHEBI:29751"/>
        <dbReference type="ChEBI" id="CHEBI:32364"/>
        <dbReference type="ChEBI" id="CHEBI:57540"/>
        <dbReference type="ChEBI" id="CHEBI:57945"/>
        <dbReference type="EC" id="1.1.1.24"/>
    </reaction>
</comment>
<dbReference type="GO" id="GO:0019632">
    <property type="term" value="P:shikimate metabolic process"/>
    <property type="evidence" value="ECO:0007669"/>
    <property type="project" value="UniProtKB-ARBA"/>
</dbReference>
<comment type="catalytic activity">
    <reaction evidence="8">
        <text>shikimate + NAD(+) = 3-dehydroshikimate + NADH + H(+)</text>
        <dbReference type="Rhea" id="RHEA:17741"/>
        <dbReference type="ChEBI" id="CHEBI:15378"/>
        <dbReference type="ChEBI" id="CHEBI:16630"/>
        <dbReference type="ChEBI" id="CHEBI:36208"/>
        <dbReference type="ChEBI" id="CHEBI:57540"/>
        <dbReference type="ChEBI" id="CHEBI:57945"/>
    </reaction>
</comment>
<dbReference type="PANTHER" id="PTHR21089:SF1">
    <property type="entry name" value="BIFUNCTIONAL 3-DEHYDROQUINATE DEHYDRATASE_SHIKIMATE DEHYDROGENASE, CHLOROPLASTIC"/>
    <property type="match status" value="1"/>
</dbReference>
<dbReference type="AlphaFoldDB" id="A0A939TQ00"/>
<dbReference type="InterPro" id="IPR036291">
    <property type="entry name" value="NAD(P)-bd_dom_sf"/>
</dbReference>
<dbReference type="Gene3D" id="3.40.50.10860">
    <property type="entry name" value="Leucine Dehydrogenase, chain A, domain 1"/>
    <property type="match status" value="1"/>
</dbReference>
<dbReference type="Gene3D" id="3.40.50.720">
    <property type="entry name" value="NAD(P)-binding Rossmann-like Domain"/>
    <property type="match status" value="1"/>
</dbReference>
<comment type="catalytic activity">
    <reaction evidence="6">
        <text>shikimate + NADP(+) = 3-dehydroshikimate + NADPH + H(+)</text>
        <dbReference type="Rhea" id="RHEA:17737"/>
        <dbReference type="ChEBI" id="CHEBI:15378"/>
        <dbReference type="ChEBI" id="CHEBI:16630"/>
        <dbReference type="ChEBI" id="CHEBI:36208"/>
        <dbReference type="ChEBI" id="CHEBI:57783"/>
        <dbReference type="ChEBI" id="CHEBI:58349"/>
        <dbReference type="EC" id="1.1.1.25"/>
    </reaction>
</comment>
<feature type="domain" description="Quinate/shikimate 5-dehydrogenase/glutamyl-tRNA reductase" evidence="12">
    <location>
        <begin position="126"/>
        <end position="202"/>
    </location>
</feature>
<evidence type="ECO:0000256" key="3">
    <source>
        <dbReference type="ARBA" id="ARBA00022605"/>
    </source>
</evidence>
<gene>
    <name evidence="14" type="ORF">J4H85_00215</name>
</gene>
<dbReference type="RefSeq" id="WP_208235783.1">
    <property type="nucleotide sequence ID" value="NZ_BAAAQU010000001.1"/>
</dbReference>
<evidence type="ECO:0000256" key="8">
    <source>
        <dbReference type="ARBA" id="ARBA00052329"/>
    </source>
</evidence>
<reference evidence="14" key="1">
    <citation type="submission" date="2021-03" db="EMBL/GenBank/DDBJ databases">
        <title>Leucobacter chromiisoli sp. nov., isolated from chromium-containing soil of chemical plant.</title>
        <authorList>
            <person name="Xu Z."/>
        </authorList>
    </citation>
    <scope>NUCLEOTIDE SEQUENCE</scope>
    <source>
        <strain evidence="14">K 70/01</strain>
    </source>
</reference>
<evidence type="ECO:0000313" key="15">
    <source>
        <dbReference type="Proteomes" id="UP000668403"/>
    </source>
</evidence>
<dbReference type="EC" id="1.1.1.24" evidence="10"/>
<comment type="caution">
    <text evidence="14">The sequence shown here is derived from an EMBL/GenBank/DDBJ whole genome shotgun (WGS) entry which is preliminary data.</text>
</comment>
<evidence type="ECO:0000256" key="2">
    <source>
        <dbReference type="ARBA" id="ARBA00012962"/>
    </source>
</evidence>
<dbReference type="PANTHER" id="PTHR21089">
    <property type="entry name" value="SHIKIMATE DEHYDROGENASE"/>
    <property type="match status" value="1"/>
</dbReference>
<evidence type="ECO:0000256" key="11">
    <source>
        <dbReference type="ARBA" id="ARBA00071605"/>
    </source>
</evidence>
<comment type="pathway">
    <text evidence="9">Aromatic compound metabolism; 3,4-dihydroxybenzoate biosynthesis; 3-dehydroquinate from D-quinate (NAD(+) route).</text>
</comment>
<evidence type="ECO:0000256" key="7">
    <source>
        <dbReference type="ARBA" id="ARBA00051639"/>
    </source>
</evidence>
<dbReference type="GO" id="GO:0005829">
    <property type="term" value="C:cytosol"/>
    <property type="evidence" value="ECO:0007669"/>
    <property type="project" value="TreeGrafter"/>
</dbReference>
<dbReference type="InterPro" id="IPR046346">
    <property type="entry name" value="Aminoacid_DH-like_N_sf"/>
</dbReference>
<evidence type="ECO:0000259" key="12">
    <source>
        <dbReference type="Pfam" id="PF01488"/>
    </source>
</evidence>
<evidence type="ECO:0000259" key="13">
    <source>
        <dbReference type="Pfam" id="PF08501"/>
    </source>
</evidence>
<dbReference type="Pfam" id="PF08501">
    <property type="entry name" value="Shikimate_dh_N"/>
    <property type="match status" value="1"/>
</dbReference>
<evidence type="ECO:0000256" key="4">
    <source>
        <dbReference type="ARBA" id="ARBA00023002"/>
    </source>
</evidence>
<dbReference type="Pfam" id="PF01488">
    <property type="entry name" value="Shikimate_DH"/>
    <property type="match status" value="1"/>
</dbReference>
<protein>
    <recommendedName>
        <fullName evidence="11">Quinate/shikimate dehydrogenase (NAD(+))</fullName>
        <ecNumber evidence="10">1.1.1.24</ecNumber>
        <ecNumber evidence="2">1.1.1.25</ecNumber>
    </recommendedName>
</protein>
<sequence length="297" mass="31507">MAVEHAYAMGLIGDGVLPSLTPAMQMAEARAHGLALVYRPLALDALGLTPDALPDMLDWAERLGFDALNITHPCKIAVIPLLDRLDETASAVGAVNTVRFTPEGRVGSNTDTTGFEHAMREGLPGARTERVVQVGAGGAGSAVADALLRLGARELSIIDVDAERATALADEVAARHGAHVASGTPAELPEHLAAADGVVQCTPIGMHQHPGLPFDPDLLRETHWVADIVYRPLDTALLAAARERGCRTLNGGRMAVGQAADTFRLVTGREPDIERMHQHFQGLIEDEGADHTTKERS</sequence>
<organism evidence="14 15">
    <name type="scientific">Leucobacter tardus</name>
    <dbReference type="NCBI Taxonomy" id="501483"/>
    <lineage>
        <taxon>Bacteria</taxon>
        <taxon>Bacillati</taxon>
        <taxon>Actinomycetota</taxon>
        <taxon>Actinomycetes</taxon>
        <taxon>Micrococcales</taxon>
        <taxon>Microbacteriaceae</taxon>
        <taxon>Leucobacter</taxon>
    </lineage>
</organism>
<dbReference type="EMBL" id="JAGFBF010000001">
    <property type="protein sequence ID" value="MBO2988422.1"/>
    <property type="molecule type" value="Genomic_DNA"/>
</dbReference>
<dbReference type="SUPFAM" id="SSF53223">
    <property type="entry name" value="Aminoacid dehydrogenase-like, N-terminal domain"/>
    <property type="match status" value="1"/>
</dbReference>
<dbReference type="CDD" id="cd01065">
    <property type="entry name" value="NAD_bind_Shikimate_DH"/>
    <property type="match status" value="1"/>
</dbReference>